<evidence type="ECO:0000313" key="6">
    <source>
        <dbReference type="EMBL" id="CEM51805.1"/>
    </source>
</evidence>
<evidence type="ECO:0000256" key="3">
    <source>
        <dbReference type="SAM" id="MobiDB-lite"/>
    </source>
</evidence>
<feature type="region of interest" description="Disordered" evidence="3">
    <location>
        <begin position="358"/>
        <end position="378"/>
    </location>
</feature>
<dbReference type="PANTHER" id="PTHR33563:SF1">
    <property type="entry name" value="3-DEHYDROQUINATE SYNTHASE"/>
    <property type="match status" value="1"/>
</dbReference>
<keyword evidence="2" id="KW-0057">Aromatic amino acid biosynthesis</keyword>
<evidence type="ECO:0000259" key="4">
    <source>
        <dbReference type="Pfam" id="PF01959"/>
    </source>
</evidence>
<dbReference type="VEuPathDB" id="CryptoDB:Cvel_10872"/>
<keyword evidence="1" id="KW-0028">Amino-acid biosynthesis</keyword>
<evidence type="ECO:0000259" key="5">
    <source>
        <dbReference type="Pfam" id="PF26558"/>
    </source>
</evidence>
<dbReference type="PANTHER" id="PTHR33563">
    <property type="match status" value="1"/>
</dbReference>
<proteinExistence type="predicted"/>
<dbReference type="AlphaFoldDB" id="A0A0G4I4E7"/>
<dbReference type="InterPro" id="IPR030960">
    <property type="entry name" value="DHQS/DOIS_N"/>
</dbReference>
<accession>A0A0G4I4E7</accession>
<dbReference type="GO" id="GO:0008652">
    <property type="term" value="P:amino acid biosynthetic process"/>
    <property type="evidence" value="ECO:0007669"/>
    <property type="project" value="UniProtKB-KW"/>
</dbReference>
<dbReference type="Pfam" id="PF01959">
    <property type="entry name" value="DHQS"/>
    <property type="match status" value="1"/>
</dbReference>
<dbReference type="GO" id="GO:0016491">
    <property type="term" value="F:oxidoreductase activity"/>
    <property type="evidence" value="ECO:0007669"/>
    <property type="project" value="InterPro"/>
</dbReference>
<feature type="domain" description="3-dehydroquinate synthase N-terminal" evidence="4">
    <location>
        <begin position="112"/>
        <end position="194"/>
    </location>
</feature>
<feature type="compositionally biased region" description="Polar residues" evidence="3">
    <location>
        <begin position="424"/>
        <end position="434"/>
    </location>
</feature>
<gene>
    <name evidence="6" type="ORF">Cvel_10872</name>
</gene>
<organism evidence="6">
    <name type="scientific">Chromera velia CCMP2878</name>
    <dbReference type="NCBI Taxonomy" id="1169474"/>
    <lineage>
        <taxon>Eukaryota</taxon>
        <taxon>Sar</taxon>
        <taxon>Alveolata</taxon>
        <taxon>Colpodellida</taxon>
        <taxon>Chromeraceae</taxon>
        <taxon>Chromera</taxon>
    </lineage>
</organism>
<dbReference type="EMBL" id="CDMZ01005056">
    <property type="protein sequence ID" value="CEM51805.1"/>
    <property type="molecule type" value="Genomic_DNA"/>
</dbReference>
<feature type="domain" description="3-dehydroquinate synthase C-terminal" evidence="5">
    <location>
        <begin position="233"/>
        <end position="354"/>
    </location>
</feature>
<name>A0A0G4I4E7_9ALVE</name>
<dbReference type="GO" id="GO:0009073">
    <property type="term" value="P:aromatic amino acid family biosynthetic process"/>
    <property type="evidence" value="ECO:0007669"/>
    <property type="project" value="UniProtKB-KW"/>
</dbReference>
<protein>
    <recommendedName>
        <fullName evidence="7">3-dehydroquinate synthase</fullName>
    </recommendedName>
</protein>
<sequence length="494" mass="53167">MSPGLCVPAFPCWQRRGLAGLFFFSIFGFFRLSSAFDFLIRPAKASRSFRLTRLSESGIEEHPTGASLSSASRTTASRGGMELWLDGPLTGTEEFCPERVWLGANGEESGDGDGIVEVQVGDGEDQTKAREMIGLCRWLVVRCKSWRMIPFENLIAAACGSGTKICAHVTEVSDLRGLAFALSKGVDGLLLGNDAALWKAAESLAVERAERERASGQGGTGLQGSSTVSFFEAPVMSVTDGGVGERVCVDLTKRLNDDEGILVGSSASALCLVIGETLKTSHVPARPFRVNAGPVHSYVLLSNGKTKYLCELDAGDRVAIFDTKGKSRGEATVGRLKIERRPFLLVRFTFEVDRVDREKERNRGSFSEDANGDSERGLVQIHGVPDQQVKKKGQEEAQIFLQQAETVRLAAITPESRGGDRNGASESSAKPSQPESRDSENGNVNLHASPLAVTELQKLLHSGEGASMPVSLLIRRSGGARHVGMSFSGTMKEK</sequence>
<dbReference type="InterPro" id="IPR002812">
    <property type="entry name" value="DHQS"/>
</dbReference>
<dbReference type="InterPro" id="IPR056179">
    <property type="entry name" value="DHQS_C"/>
</dbReference>
<evidence type="ECO:0000256" key="1">
    <source>
        <dbReference type="ARBA" id="ARBA00022605"/>
    </source>
</evidence>
<dbReference type="GO" id="GO:0003856">
    <property type="term" value="F:3-dehydroquinate synthase activity"/>
    <property type="evidence" value="ECO:0007669"/>
    <property type="project" value="InterPro"/>
</dbReference>
<dbReference type="Pfam" id="PF26558">
    <property type="entry name" value="DHQS_2nd"/>
    <property type="match status" value="1"/>
</dbReference>
<evidence type="ECO:0000256" key="2">
    <source>
        <dbReference type="ARBA" id="ARBA00023141"/>
    </source>
</evidence>
<reference evidence="6" key="1">
    <citation type="submission" date="2014-11" db="EMBL/GenBank/DDBJ databases">
        <authorList>
            <person name="Otto D Thomas"/>
            <person name="Naeem Raeece"/>
        </authorList>
    </citation>
    <scope>NUCLEOTIDE SEQUENCE</scope>
</reference>
<evidence type="ECO:0008006" key="7">
    <source>
        <dbReference type="Google" id="ProtNLM"/>
    </source>
</evidence>
<feature type="region of interest" description="Disordered" evidence="3">
    <location>
        <begin position="412"/>
        <end position="445"/>
    </location>
</feature>